<feature type="transmembrane region" description="Helical" evidence="1">
    <location>
        <begin position="300"/>
        <end position="318"/>
    </location>
</feature>
<evidence type="ECO:0000313" key="3">
    <source>
        <dbReference type="Proteomes" id="UP000659697"/>
    </source>
</evidence>
<feature type="transmembrane region" description="Helical" evidence="1">
    <location>
        <begin position="789"/>
        <end position="806"/>
    </location>
</feature>
<gene>
    <name evidence="2" type="ORF">GCM10010919_26690</name>
</gene>
<feature type="transmembrane region" description="Helical" evidence="1">
    <location>
        <begin position="191"/>
        <end position="212"/>
    </location>
</feature>
<feature type="transmembrane region" description="Helical" evidence="1">
    <location>
        <begin position="390"/>
        <end position="407"/>
    </location>
</feature>
<keyword evidence="3" id="KW-1185">Reference proteome</keyword>
<evidence type="ECO:0000256" key="1">
    <source>
        <dbReference type="SAM" id="Phobius"/>
    </source>
</evidence>
<feature type="transmembrane region" description="Helical" evidence="1">
    <location>
        <begin position="276"/>
        <end position="293"/>
    </location>
</feature>
<keyword evidence="1" id="KW-1133">Transmembrane helix</keyword>
<feature type="transmembrane region" description="Helical" evidence="1">
    <location>
        <begin position="350"/>
        <end position="370"/>
    </location>
</feature>
<keyword evidence="1" id="KW-0812">Transmembrane</keyword>
<dbReference type="InterPro" id="IPR019286">
    <property type="entry name" value="DUF2339_TM"/>
</dbReference>
<feature type="transmembrane region" description="Helical" evidence="1">
    <location>
        <begin position="757"/>
        <end position="777"/>
    </location>
</feature>
<comment type="caution">
    <text evidence="2">The sequence shown here is derived from an EMBL/GenBank/DDBJ whole genome shotgun (WGS) entry which is preliminary data.</text>
</comment>
<feature type="transmembrane region" description="Helical" evidence="1">
    <location>
        <begin position="496"/>
        <end position="515"/>
    </location>
</feature>
<keyword evidence="1" id="KW-0472">Membrane</keyword>
<feature type="transmembrane region" description="Helical" evidence="1">
    <location>
        <begin position="250"/>
        <end position="270"/>
    </location>
</feature>
<feature type="transmembrane region" description="Helical" evidence="1">
    <location>
        <begin position="600"/>
        <end position="620"/>
    </location>
</feature>
<dbReference type="PIRSF" id="PIRSF035905">
    <property type="entry name" value="UCP035905_mp"/>
    <property type="match status" value="1"/>
</dbReference>
<feature type="transmembrane region" description="Helical" evidence="1">
    <location>
        <begin position="470"/>
        <end position="490"/>
    </location>
</feature>
<evidence type="ECO:0000313" key="2">
    <source>
        <dbReference type="EMBL" id="GHG73684.1"/>
    </source>
</evidence>
<feature type="transmembrane region" description="Helical" evidence="1">
    <location>
        <begin position="722"/>
        <end position="745"/>
    </location>
</feature>
<feature type="transmembrane region" description="Helical" evidence="1">
    <location>
        <begin position="692"/>
        <end position="710"/>
    </location>
</feature>
<reference evidence="3" key="1">
    <citation type="journal article" date="2019" name="Int. J. Syst. Evol. Microbiol.">
        <title>The Global Catalogue of Microorganisms (GCM) 10K type strain sequencing project: providing services to taxonomists for standard genome sequencing and annotation.</title>
        <authorList>
            <consortium name="The Broad Institute Genomics Platform"/>
            <consortium name="The Broad Institute Genome Sequencing Center for Infectious Disease"/>
            <person name="Wu L."/>
            <person name="Ma J."/>
        </authorList>
    </citation>
    <scope>NUCLEOTIDE SEQUENCE [LARGE SCALE GENOMIC DNA]</scope>
    <source>
        <strain evidence="3">CGMCC 1.7003</strain>
    </source>
</reference>
<feature type="transmembrane region" description="Helical" evidence="1">
    <location>
        <begin position="324"/>
        <end position="343"/>
    </location>
</feature>
<dbReference type="InterPro" id="IPR014600">
    <property type="entry name" value="UCP035905_mem"/>
</dbReference>
<feature type="transmembrane region" description="Helical" evidence="1">
    <location>
        <begin position="856"/>
        <end position="872"/>
    </location>
</feature>
<protein>
    <submittedName>
        <fullName evidence="2">Membrane protein</fullName>
    </submittedName>
</protein>
<dbReference type="PANTHER" id="PTHR38434:SF1">
    <property type="entry name" value="BLL2549 PROTEIN"/>
    <property type="match status" value="1"/>
</dbReference>
<feature type="transmembrane region" description="Helical" evidence="1">
    <location>
        <begin position="162"/>
        <end position="179"/>
    </location>
</feature>
<organism evidence="2 3">
    <name type="scientific">Alishewanella longhuensis</name>
    <dbReference type="NCBI Taxonomy" id="1091037"/>
    <lineage>
        <taxon>Bacteria</taxon>
        <taxon>Pseudomonadati</taxon>
        <taxon>Pseudomonadota</taxon>
        <taxon>Gammaproteobacteria</taxon>
        <taxon>Alteromonadales</taxon>
        <taxon>Alteromonadaceae</taxon>
        <taxon>Alishewanella</taxon>
    </lineage>
</organism>
<feature type="transmembrane region" description="Helical" evidence="1">
    <location>
        <begin position="438"/>
        <end position="458"/>
    </location>
</feature>
<feature type="transmembrane region" description="Helical" evidence="1">
    <location>
        <begin position="527"/>
        <end position="546"/>
    </location>
</feature>
<dbReference type="PANTHER" id="PTHR38434">
    <property type="entry name" value="BLL2549 PROTEIN"/>
    <property type="match status" value="1"/>
</dbReference>
<feature type="transmembrane region" description="Helical" evidence="1">
    <location>
        <begin position="826"/>
        <end position="844"/>
    </location>
</feature>
<dbReference type="RefSeq" id="WP_189433522.1">
    <property type="nucleotide sequence ID" value="NZ_BNAO01000007.1"/>
</dbReference>
<feature type="transmembrane region" description="Helical" evidence="1">
    <location>
        <begin position="414"/>
        <end position="432"/>
    </location>
</feature>
<feature type="transmembrane region" description="Helical" evidence="1">
    <location>
        <begin position="224"/>
        <end position="243"/>
    </location>
</feature>
<accession>A0ABQ3L0P2</accession>
<feature type="transmembrane region" description="Helical" evidence="1">
    <location>
        <begin position="878"/>
        <end position="898"/>
    </location>
</feature>
<dbReference type="Proteomes" id="UP000659697">
    <property type="component" value="Unassembled WGS sequence"/>
</dbReference>
<dbReference type="Pfam" id="PF10101">
    <property type="entry name" value="DUF2339"/>
    <property type="match status" value="1"/>
</dbReference>
<feature type="transmembrane region" description="Helical" evidence="1">
    <location>
        <begin position="632"/>
        <end position="651"/>
    </location>
</feature>
<sequence length="911" mass="100366">MFEFLAVLLLLAVLVGALCGLIAISQISGLRAQLLQLQQQLKQLQGLATTSDKNTITSAAADLAATFKSDSSHTPSTLSDAESVALATTNNLTATTVLSPAEYSILQAPKEARAAAIAAAIANQSSAEHKVTSANAKHNNTARASEQLGWLSWLERQLIDRGMVWLGALALAFGGIFLVKHSLDAGWFSPVLRIASGVLLGLGLLAASEWLHQKKLLGQQLENYIPAALASAGFITLYAALLMAQQMYQLISAPLTFSLLALVAVTASWFSLRQGPILAVIGIIGAYAVPLLVNTDSNNLWALLLYLALITTSSVLVERRVQRYWLWFLPVVAHCGWLLLVIVNMRATDALLLWLAVLASFVALVWLPRLNYRLRWQLTAVPMRLWWPPLREHLLGLGLLCLALLIQLQFASPVHFYACLALLTLLYVAALTDGRSEGWLWTAAAMVLAWAAINTSTVPDATRLFGGVALQWQMLWLLLTVPAIFVVFTLPQRVHWAAFLAIAPLLLLALTYQLVPTAQHILLQKAWMFYAAVLVIIQALLAKRAALATQAFIHSAGANLALSWCFTLYLSAAALTVAFALQLVMLTLLSIKQRFPLPHWFIKALVALVLLRLTTAPLLGSYEGITLLGMHWSLLVYPLVLGCFMGATWLWRGTDLQKWLEGACLQLLAVFITVQSQYWLNDRTLNFGQLDFYSLVLHSANWLLLAWVYQWRSYLAGSLQQLYRAGALSLILLAALAQLVLNLYYNPYFSAQLLGSWPLLNWLLLLWAIPALCCFALARLPQPNSYRPLAYYIAAGFACLYLLSSVRHFWQGGQISLSLATSNAEHYSYSLVLLLLAVLLIVVAELRHWQVLRKSGFVLLSLVVVKVFVFDLNELQGLLRAASFIGLGLSLVLLSAMFQRLQRRSPSATTG</sequence>
<name>A0ABQ3L0P2_9ALTE</name>
<feature type="transmembrane region" description="Helical" evidence="1">
    <location>
        <begin position="566"/>
        <end position="588"/>
    </location>
</feature>
<proteinExistence type="predicted"/>
<dbReference type="EMBL" id="BNAO01000007">
    <property type="protein sequence ID" value="GHG73684.1"/>
    <property type="molecule type" value="Genomic_DNA"/>
</dbReference>